<feature type="transmembrane region" description="Helical" evidence="2">
    <location>
        <begin position="93"/>
        <end position="116"/>
    </location>
</feature>
<gene>
    <name evidence="3" type="ORF">ASTO00021_LOCUS14350</name>
    <name evidence="4" type="ORF">ASTO00021_LOCUS14351</name>
</gene>
<organism evidence="4">
    <name type="scientific">Aplanochytrium stocchinoi</name>
    <dbReference type="NCBI Taxonomy" id="215587"/>
    <lineage>
        <taxon>Eukaryota</taxon>
        <taxon>Sar</taxon>
        <taxon>Stramenopiles</taxon>
        <taxon>Bigyra</taxon>
        <taxon>Labyrinthulomycetes</taxon>
        <taxon>Thraustochytrida</taxon>
        <taxon>Thraustochytriidae</taxon>
        <taxon>Aplanochytrium</taxon>
    </lineage>
</organism>
<keyword evidence="2" id="KW-0812">Transmembrane</keyword>
<evidence type="ECO:0008006" key="5">
    <source>
        <dbReference type="Google" id="ProtNLM"/>
    </source>
</evidence>
<feature type="compositionally biased region" description="Basic and acidic residues" evidence="1">
    <location>
        <begin position="197"/>
        <end position="206"/>
    </location>
</feature>
<dbReference type="EMBL" id="HBIN01018828">
    <property type="protein sequence ID" value="CAE0444299.1"/>
    <property type="molecule type" value="Transcribed_RNA"/>
</dbReference>
<accession>A0A6S8EX16</accession>
<feature type="compositionally biased region" description="Basic and acidic residues" evidence="1">
    <location>
        <begin position="169"/>
        <end position="185"/>
    </location>
</feature>
<evidence type="ECO:0000313" key="4">
    <source>
        <dbReference type="EMBL" id="CAE0444299.1"/>
    </source>
</evidence>
<protein>
    <recommendedName>
        <fullName evidence="5">Transmembrane protein 242</fullName>
    </recommendedName>
</protein>
<reference evidence="4" key="1">
    <citation type="submission" date="2021-01" db="EMBL/GenBank/DDBJ databases">
        <authorList>
            <person name="Corre E."/>
            <person name="Pelletier E."/>
            <person name="Niang G."/>
            <person name="Scheremetjew M."/>
            <person name="Finn R."/>
            <person name="Kale V."/>
            <person name="Holt S."/>
            <person name="Cochrane G."/>
            <person name="Meng A."/>
            <person name="Brown T."/>
            <person name="Cohen L."/>
        </authorList>
    </citation>
    <scope>NUCLEOTIDE SEQUENCE</scope>
    <source>
        <strain evidence="4">GSBS06</strain>
    </source>
</reference>
<proteinExistence type="predicted"/>
<keyword evidence="2" id="KW-1133">Transmembrane helix</keyword>
<sequence length="206" mass="22647">MSDDNNASQQKCEAGTADSVAGDISPLSVGLFGLSAMTMLGVGFKIGTSRKIEEGLSEFDSIKRMEKMMEKANIETKPKIKPSAPPTVLARRALGYATLLTLSSATMIGIGVGWYMGVNSFQEWSDRMKDIVPAHSKRIEDKMGPALDNIRDKLNGLFSRLTPVLVKGRQDRTHQQLDDERKELEEAGIDPSIIDPLPEKNPRKQS</sequence>
<dbReference type="EMBL" id="HBIN01018827">
    <property type="protein sequence ID" value="CAE0444298.1"/>
    <property type="molecule type" value="Transcribed_RNA"/>
</dbReference>
<keyword evidence="2" id="KW-0472">Membrane</keyword>
<feature type="region of interest" description="Disordered" evidence="1">
    <location>
        <begin position="169"/>
        <end position="206"/>
    </location>
</feature>
<evidence type="ECO:0000256" key="2">
    <source>
        <dbReference type="SAM" id="Phobius"/>
    </source>
</evidence>
<feature type="transmembrane region" description="Helical" evidence="2">
    <location>
        <begin position="24"/>
        <end position="44"/>
    </location>
</feature>
<name>A0A6S8EX16_9STRA</name>
<dbReference type="AlphaFoldDB" id="A0A6S8EX16"/>
<evidence type="ECO:0000313" key="3">
    <source>
        <dbReference type="EMBL" id="CAE0444298.1"/>
    </source>
</evidence>
<evidence type="ECO:0000256" key="1">
    <source>
        <dbReference type="SAM" id="MobiDB-lite"/>
    </source>
</evidence>